<keyword evidence="3" id="KW-1185">Reference proteome</keyword>
<proteinExistence type="predicted"/>
<gene>
    <name evidence="2" type="ORF">NDU88_007613</name>
</gene>
<organism evidence="2 3">
    <name type="scientific">Pleurodeles waltl</name>
    <name type="common">Iberian ribbed newt</name>
    <dbReference type="NCBI Taxonomy" id="8319"/>
    <lineage>
        <taxon>Eukaryota</taxon>
        <taxon>Metazoa</taxon>
        <taxon>Chordata</taxon>
        <taxon>Craniata</taxon>
        <taxon>Vertebrata</taxon>
        <taxon>Euteleostomi</taxon>
        <taxon>Amphibia</taxon>
        <taxon>Batrachia</taxon>
        <taxon>Caudata</taxon>
        <taxon>Salamandroidea</taxon>
        <taxon>Salamandridae</taxon>
        <taxon>Pleurodelinae</taxon>
        <taxon>Pleurodeles</taxon>
    </lineage>
</organism>
<reference evidence="2" key="1">
    <citation type="journal article" date="2022" name="bioRxiv">
        <title>Sequencing and chromosome-scale assembly of the giantPleurodeles waltlgenome.</title>
        <authorList>
            <person name="Brown T."/>
            <person name="Elewa A."/>
            <person name="Iarovenko S."/>
            <person name="Subramanian E."/>
            <person name="Araus A.J."/>
            <person name="Petzold A."/>
            <person name="Susuki M."/>
            <person name="Suzuki K.-i.T."/>
            <person name="Hayashi T."/>
            <person name="Toyoda A."/>
            <person name="Oliveira C."/>
            <person name="Osipova E."/>
            <person name="Leigh N.D."/>
            <person name="Simon A."/>
            <person name="Yun M.H."/>
        </authorList>
    </citation>
    <scope>NUCLEOTIDE SEQUENCE</scope>
    <source>
        <strain evidence="2">20211129_DDA</strain>
        <tissue evidence="2">Liver</tissue>
    </source>
</reference>
<comment type="caution">
    <text evidence="2">The sequence shown here is derived from an EMBL/GenBank/DDBJ whole genome shotgun (WGS) entry which is preliminary data.</text>
</comment>
<name>A0AAV7PPT5_PLEWA</name>
<evidence type="ECO:0000256" key="1">
    <source>
        <dbReference type="SAM" id="MobiDB-lite"/>
    </source>
</evidence>
<evidence type="ECO:0000313" key="3">
    <source>
        <dbReference type="Proteomes" id="UP001066276"/>
    </source>
</evidence>
<dbReference type="AlphaFoldDB" id="A0AAV7PPT5"/>
<dbReference type="EMBL" id="JANPWB010000011">
    <property type="protein sequence ID" value="KAJ1129242.1"/>
    <property type="molecule type" value="Genomic_DNA"/>
</dbReference>
<accession>A0AAV7PPT5</accession>
<protein>
    <submittedName>
        <fullName evidence="2">Uncharacterized protein</fullName>
    </submittedName>
</protein>
<feature type="region of interest" description="Disordered" evidence="1">
    <location>
        <begin position="141"/>
        <end position="183"/>
    </location>
</feature>
<sequence length="183" mass="19823">MAVSLLWCQGWAPRRCPGAAVVPKKSTGRTTCPLRNICISKMYQLMGDQLLHPRADMIALLHWIDSTVDWKKTVGNLNLTEPKSAEFHRALHPWKAAPRPPPATPATSEDISSDSKSISGDGASPRLILHFISFPEGRRFHLRRSGRSGPRRCHRARHGGSPGNAKAAGGCQGDTAMSVEAGG</sequence>
<evidence type="ECO:0000313" key="2">
    <source>
        <dbReference type="EMBL" id="KAJ1129242.1"/>
    </source>
</evidence>
<dbReference type="Proteomes" id="UP001066276">
    <property type="component" value="Chromosome 7"/>
</dbReference>
<feature type="region of interest" description="Disordered" evidence="1">
    <location>
        <begin position="94"/>
        <end position="121"/>
    </location>
</feature>
<feature type="compositionally biased region" description="Low complexity" evidence="1">
    <location>
        <begin position="105"/>
        <end position="121"/>
    </location>
</feature>
<feature type="compositionally biased region" description="Basic residues" evidence="1">
    <location>
        <begin position="141"/>
        <end position="158"/>
    </location>
</feature>